<keyword evidence="2" id="KW-1133">Transmembrane helix</keyword>
<dbReference type="KEGG" id="hazt:108675364"/>
<accession>A0A8B7P1A1</accession>
<proteinExistence type="predicted"/>
<reference evidence="4" key="1">
    <citation type="submission" date="2025-08" db="UniProtKB">
        <authorList>
            <consortium name="RefSeq"/>
        </authorList>
    </citation>
    <scope>IDENTIFICATION</scope>
    <source>
        <tissue evidence="4">Whole organism</tissue>
    </source>
</reference>
<dbReference type="RefSeq" id="XP_018018856.1">
    <property type="nucleotide sequence ID" value="XM_018163367.2"/>
</dbReference>
<evidence type="ECO:0000313" key="4">
    <source>
        <dbReference type="RefSeq" id="XP_018018856.1"/>
    </source>
</evidence>
<protein>
    <submittedName>
        <fullName evidence="4">Uncharacterized protein LOC108675364</fullName>
    </submittedName>
</protein>
<organism evidence="3 4">
    <name type="scientific">Hyalella azteca</name>
    <name type="common">Amphipod</name>
    <dbReference type="NCBI Taxonomy" id="294128"/>
    <lineage>
        <taxon>Eukaryota</taxon>
        <taxon>Metazoa</taxon>
        <taxon>Ecdysozoa</taxon>
        <taxon>Arthropoda</taxon>
        <taxon>Crustacea</taxon>
        <taxon>Multicrustacea</taxon>
        <taxon>Malacostraca</taxon>
        <taxon>Eumalacostraca</taxon>
        <taxon>Peracarida</taxon>
        <taxon>Amphipoda</taxon>
        <taxon>Senticaudata</taxon>
        <taxon>Talitrida</taxon>
        <taxon>Talitroidea</taxon>
        <taxon>Hyalellidae</taxon>
        <taxon>Hyalella</taxon>
    </lineage>
</organism>
<feature type="transmembrane region" description="Helical" evidence="2">
    <location>
        <begin position="131"/>
        <end position="152"/>
    </location>
</feature>
<dbReference type="InterPro" id="IPR036322">
    <property type="entry name" value="WD40_repeat_dom_sf"/>
</dbReference>
<keyword evidence="2" id="KW-0472">Membrane</keyword>
<dbReference type="AlphaFoldDB" id="A0A8B7P1A1"/>
<name>A0A8B7P1A1_HYAAZ</name>
<feature type="compositionally biased region" description="Polar residues" evidence="1">
    <location>
        <begin position="45"/>
        <end position="63"/>
    </location>
</feature>
<evidence type="ECO:0000256" key="1">
    <source>
        <dbReference type="SAM" id="MobiDB-lite"/>
    </source>
</evidence>
<dbReference type="GeneID" id="108675364"/>
<dbReference type="SUPFAM" id="SSF50978">
    <property type="entry name" value="WD40 repeat-like"/>
    <property type="match status" value="1"/>
</dbReference>
<keyword evidence="2" id="KW-0812">Transmembrane</keyword>
<evidence type="ECO:0000313" key="3">
    <source>
        <dbReference type="Proteomes" id="UP000694843"/>
    </source>
</evidence>
<feature type="region of interest" description="Disordered" evidence="1">
    <location>
        <begin position="45"/>
        <end position="65"/>
    </location>
</feature>
<evidence type="ECO:0000256" key="2">
    <source>
        <dbReference type="SAM" id="Phobius"/>
    </source>
</evidence>
<gene>
    <name evidence="4" type="primary">LOC108675364</name>
</gene>
<sequence>MKLSLSSKSHCIFCCSDALLICSKRSNEWLFTFINLLEEEANLSTARNQNEDSSNNGSENTASKCGPEEALEKEIVTGCCISSCEQFLAAITSHKKLLVWQAVNSSWQLQRSWSLIKRPVDLIFDSSSDHVLVAGAFMIVHSNLLVGTFVLLK</sequence>
<dbReference type="Proteomes" id="UP000694843">
    <property type="component" value="Unplaced"/>
</dbReference>
<keyword evidence="3" id="KW-1185">Reference proteome</keyword>